<evidence type="ECO:0000313" key="1">
    <source>
        <dbReference type="EMBL" id="MBC9206995.1"/>
    </source>
</evidence>
<dbReference type="InterPro" id="IPR045386">
    <property type="entry name" value="DUF6525"/>
</dbReference>
<organism evidence="1 2">
    <name type="scientific">Teichococcus aerophilus</name>
    <dbReference type="NCBI Taxonomy" id="1224513"/>
    <lineage>
        <taxon>Bacteria</taxon>
        <taxon>Pseudomonadati</taxon>
        <taxon>Pseudomonadota</taxon>
        <taxon>Alphaproteobacteria</taxon>
        <taxon>Acetobacterales</taxon>
        <taxon>Roseomonadaceae</taxon>
        <taxon>Roseomonas</taxon>
    </lineage>
</organism>
<proteinExistence type="predicted"/>
<reference evidence="1 2" key="1">
    <citation type="journal article" date="2013" name="Int. J. Syst. Evol. Microbiol.">
        <title>Roseomonas aerophila sp. nov., isolated from air.</title>
        <authorList>
            <person name="Kim S.J."/>
            <person name="Weon H.Y."/>
            <person name="Ahn J.H."/>
            <person name="Hong S.B."/>
            <person name="Seok S.J."/>
            <person name="Whang K.S."/>
            <person name="Kwon S.W."/>
        </authorList>
    </citation>
    <scope>NUCLEOTIDE SEQUENCE [LARGE SCALE GENOMIC DNA]</scope>
    <source>
        <strain evidence="1 2">NBRC 108923</strain>
    </source>
</reference>
<gene>
    <name evidence="1" type="ORF">IBL26_09135</name>
</gene>
<comment type="caution">
    <text evidence="1">The sequence shown here is derived from an EMBL/GenBank/DDBJ whole genome shotgun (WGS) entry which is preliminary data.</text>
</comment>
<dbReference type="Pfam" id="PF20135">
    <property type="entry name" value="DUF6525"/>
    <property type="match status" value="1"/>
</dbReference>
<keyword evidence="2" id="KW-1185">Reference proteome</keyword>
<dbReference type="EMBL" id="JACTVA010000012">
    <property type="protein sequence ID" value="MBC9206995.1"/>
    <property type="molecule type" value="Genomic_DNA"/>
</dbReference>
<name>A0ABR7RLJ2_9PROT</name>
<evidence type="ECO:0000313" key="2">
    <source>
        <dbReference type="Proteomes" id="UP000626026"/>
    </source>
</evidence>
<protein>
    <submittedName>
        <fullName evidence="1">Uncharacterized protein</fullName>
    </submittedName>
</protein>
<dbReference type="Proteomes" id="UP000626026">
    <property type="component" value="Unassembled WGS sequence"/>
</dbReference>
<accession>A0ABR7RLJ2</accession>
<sequence length="113" mass="13329">MLAIRTRRDNDLTLRDTLWRRHPGDDWAAFDALPPAVRQRLSQHAYDGWAVNALLLWRQLRQKYASSTRAERRLLRYLDECEALERDAFSTDYQRRHGLPFPHLAARASTLRG</sequence>
<dbReference type="RefSeq" id="WP_187784168.1">
    <property type="nucleotide sequence ID" value="NZ_JACTVA010000012.1"/>
</dbReference>